<gene>
    <name evidence="2" type="ORF">CSCA_1991</name>
</gene>
<sequence>MELKNIMNSPGLWIASSFTVIVIVTQSLVFLRAALKEAKRLEIPRDKYISGMRSAIITSIGPSFSPAIILMSLITVIGAPTTWMRLSDVGAARTELSMVTLASGILGVSPSSSAFGLKAFAYSIWGMALNDLGWLIVVLVLTHKMSGTVKTLYSKYNPKWIKSLMFGATIGLFAYLLSNQIVVKAALKKDYLVAALISGASVLIMAKLFKNHPRLKELSLGIAMLVGMIATHALY</sequence>
<evidence type="ECO:0000313" key="3">
    <source>
        <dbReference type="Proteomes" id="UP000033115"/>
    </source>
</evidence>
<dbReference type="HOGENOM" id="CLU_101764_0_0_9"/>
<evidence type="ECO:0000313" key="2">
    <source>
        <dbReference type="EMBL" id="AKA69116.1"/>
    </source>
</evidence>
<dbReference type="KEGG" id="csq:CSCA_1991"/>
<feature type="transmembrane region" description="Helical" evidence="1">
    <location>
        <begin position="119"/>
        <end position="142"/>
    </location>
</feature>
<keyword evidence="1" id="KW-0812">Transmembrane</keyword>
<feature type="transmembrane region" description="Helical" evidence="1">
    <location>
        <begin position="56"/>
        <end position="79"/>
    </location>
</feature>
<dbReference type="RefSeq" id="WP_029163712.1">
    <property type="nucleotide sequence ID" value="NZ_CP009933.1"/>
</dbReference>
<evidence type="ECO:0008006" key="4">
    <source>
        <dbReference type="Google" id="ProtNLM"/>
    </source>
</evidence>
<reference evidence="2 3" key="1">
    <citation type="journal article" date="2015" name="J. Biotechnol.">
        <title>Complete genome sequence of a malodorant-producing acetogen, Clostridium scatologenes ATCC 25775(T).</title>
        <authorList>
            <person name="Zhu Z."/>
            <person name="Guo T."/>
            <person name="Zheng H."/>
            <person name="Song T."/>
            <person name="Ouyang P."/>
            <person name="Xie J."/>
        </authorList>
    </citation>
    <scope>NUCLEOTIDE SEQUENCE [LARGE SCALE GENOMIC DNA]</scope>
    <source>
        <strain evidence="2 3">ATCC 25775</strain>
    </source>
</reference>
<keyword evidence="3" id="KW-1185">Reference proteome</keyword>
<dbReference type="InterPro" id="IPR032479">
    <property type="entry name" value="DUF5058"/>
</dbReference>
<feature type="transmembrane region" description="Helical" evidence="1">
    <location>
        <begin position="191"/>
        <end position="209"/>
    </location>
</feature>
<dbReference type="Pfam" id="PF16481">
    <property type="entry name" value="DUF5058"/>
    <property type="match status" value="1"/>
</dbReference>
<dbReference type="Proteomes" id="UP000033115">
    <property type="component" value="Chromosome"/>
</dbReference>
<keyword evidence="1" id="KW-0472">Membrane</keyword>
<feature type="transmembrane region" description="Helical" evidence="1">
    <location>
        <begin position="12"/>
        <end position="35"/>
    </location>
</feature>
<protein>
    <recommendedName>
        <fullName evidence="4">DUF5058 domain-containing protein</fullName>
    </recommendedName>
</protein>
<dbReference type="AlphaFoldDB" id="A0A0E3GQT2"/>
<keyword evidence="1" id="KW-1133">Transmembrane helix</keyword>
<dbReference type="EMBL" id="CP009933">
    <property type="protein sequence ID" value="AKA69116.1"/>
    <property type="molecule type" value="Genomic_DNA"/>
</dbReference>
<accession>A0A0E3GQT2</accession>
<name>A0A0E3GQT2_CLOSL</name>
<feature type="transmembrane region" description="Helical" evidence="1">
    <location>
        <begin position="163"/>
        <end position="185"/>
    </location>
</feature>
<evidence type="ECO:0000256" key="1">
    <source>
        <dbReference type="SAM" id="Phobius"/>
    </source>
</evidence>
<proteinExistence type="predicted"/>
<organism evidence="2 3">
    <name type="scientific">Clostridium scatologenes</name>
    <dbReference type="NCBI Taxonomy" id="1548"/>
    <lineage>
        <taxon>Bacteria</taxon>
        <taxon>Bacillati</taxon>
        <taxon>Bacillota</taxon>
        <taxon>Clostridia</taxon>
        <taxon>Eubacteriales</taxon>
        <taxon>Clostridiaceae</taxon>
        <taxon>Clostridium</taxon>
    </lineage>
</organism>
<dbReference type="STRING" id="1548.CSCA_1991"/>